<dbReference type="GO" id="GO:0016791">
    <property type="term" value="F:phosphatase activity"/>
    <property type="evidence" value="ECO:0007669"/>
    <property type="project" value="TreeGrafter"/>
</dbReference>
<dbReference type="EMBL" id="FOHZ01000010">
    <property type="protein sequence ID" value="SET47940.1"/>
    <property type="molecule type" value="Genomic_DNA"/>
</dbReference>
<evidence type="ECO:0000313" key="3">
    <source>
        <dbReference type="EMBL" id="SET47940.1"/>
    </source>
</evidence>
<dbReference type="InterPro" id="IPR013078">
    <property type="entry name" value="His_Pase_superF_clade-1"/>
</dbReference>
<name>A0A1I0ERB9_9GAMM</name>
<evidence type="ECO:0000313" key="4">
    <source>
        <dbReference type="Proteomes" id="UP000198762"/>
    </source>
</evidence>
<feature type="active site" description="Proton donor/acceptor" evidence="1">
    <location>
        <position position="94"/>
    </location>
</feature>
<accession>A0A1I0ERB9</accession>
<dbReference type="Gene3D" id="3.40.50.1240">
    <property type="entry name" value="Phosphoglycerate mutase-like"/>
    <property type="match status" value="1"/>
</dbReference>
<dbReference type="PANTHER" id="PTHR48100:SF1">
    <property type="entry name" value="HISTIDINE PHOSPHATASE FAMILY PROTEIN-RELATED"/>
    <property type="match status" value="1"/>
</dbReference>
<dbReference type="CDD" id="cd07067">
    <property type="entry name" value="HP_PGM_like"/>
    <property type="match status" value="1"/>
</dbReference>
<dbReference type="SUPFAM" id="SSF53254">
    <property type="entry name" value="Phosphoglycerate mutase-like"/>
    <property type="match status" value="1"/>
</dbReference>
<gene>
    <name evidence="3" type="ORF">SAMN04487962_110110</name>
</gene>
<dbReference type="InterPro" id="IPR050275">
    <property type="entry name" value="PGM_Phosphatase"/>
</dbReference>
<feature type="active site" description="Tele-phosphohistidine intermediate" evidence="1">
    <location>
        <position position="22"/>
    </location>
</feature>
<dbReference type="PANTHER" id="PTHR48100">
    <property type="entry name" value="BROAD-SPECIFICITY PHOSPHATASE YOR283W-RELATED"/>
    <property type="match status" value="1"/>
</dbReference>
<keyword evidence="4" id="KW-1185">Reference proteome</keyword>
<dbReference type="STRING" id="430453.SAMN04487962_110110"/>
<reference evidence="4" key="1">
    <citation type="submission" date="2016-10" db="EMBL/GenBank/DDBJ databases">
        <authorList>
            <person name="Varghese N."/>
            <person name="Submissions S."/>
        </authorList>
    </citation>
    <scope>NUCLEOTIDE SEQUENCE [LARGE SCALE GENOMIC DNA]</scope>
    <source>
        <strain evidence="4">CGMCC 1.6489</strain>
    </source>
</reference>
<dbReference type="AlphaFoldDB" id="A0A1I0ERB9"/>
<dbReference type="SMART" id="SM00855">
    <property type="entry name" value="PGAM"/>
    <property type="match status" value="1"/>
</dbReference>
<proteinExistence type="predicted"/>
<feature type="binding site" evidence="2">
    <location>
        <position position="67"/>
    </location>
    <ligand>
        <name>substrate</name>
    </ligand>
</feature>
<organism evidence="3 4">
    <name type="scientific">Marinobacter segnicrescens</name>
    <dbReference type="NCBI Taxonomy" id="430453"/>
    <lineage>
        <taxon>Bacteria</taxon>
        <taxon>Pseudomonadati</taxon>
        <taxon>Pseudomonadota</taxon>
        <taxon>Gammaproteobacteria</taxon>
        <taxon>Pseudomonadales</taxon>
        <taxon>Marinobacteraceae</taxon>
        <taxon>Marinobacter</taxon>
    </lineage>
</organism>
<evidence type="ECO:0000256" key="2">
    <source>
        <dbReference type="PIRSR" id="PIRSR613078-2"/>
    </source>
</evidence>
<dbReference type="GO" id="GO:0005737">
    <property type="term" value="C:cytoplasm"/>
    <property type="evidence" value="ECO:0007669"/>
    <property type="project" value="TreeGrafter"/>
</dbReference>
<dbReference type="Proteomes" id="UP000198762">
    <property type="component" value="Unassembled WGS sequence"/>
</dbReference>
<feature type="binding site" evidence="2">
    <location>
        <begin position="94"/>
        <end position="101"/>
    </location>
    <ligand>
        <name>substrate</name>
    </ligand>
</feature>
<dbReference type="InterPro" id="IPR029033">
    <property type="entry name" value="His_PPase_superfam"/>
</dbReference>
<evidence type="ECO:0000256" key="1">
    <source>
        <dbReference type="PIRSR" id="PIRSR613078-1"/>
    </source>
</evidence>
<protein>
    <submittedName>
        <fullName evidence="3">Broad specificity phosphatase PhoE</fullName>
    </submittedName>
</protein>
<sequence>MWLLQSHTGSTYPMAKLFIVRHGQASFGQANYDQLSGLGWQQARWLGEYFAERELNFHRVVAGDLQRQQDTAKGVLEGMAHAGIDVSTHPGLNEYDGEMMYRAFTGQGDQHLHQKRDFKDYWRTFRAAYEAWIDDRLTDVDETWGDFGQRIEDAISHACEGAGRDDAVLVVTSGGVIGSALTQLVEGPQKGAIHFNFQFRNAAFCEVIMGRSARRVLSFNNVPHLDRPGRRHALTHV</sequence>
<dbReference type="Pfam" id="PF00300">
    <property type="entry name" value="His_Phos_1"/>
    <property type="match status" value="1"/>
</dbReference>